<accession>A0A1E3H2C5</accession>
<feature type="region of interest" description="Disordered" evidence="1">
    <location>
        <begin position="1"/>
        <end position="30"/>
    </location>
</feature>
<evidence type="ECO:0008006" key="4">
    <source>
        <dbReference type="Google" id="ProtNLM"/>
    </source>
</evidence>
<dbReference type="SUPFAM" id="SSF48113">
    <property type="entry name" value="Heme-dependent peroxidases"/>
    <property type="match status" value="1"/>
</dbReference>
<dbReference type="InterPro" id="IPR019791">
    <property type="entry name" value="Haem_peroxidase_animal"/>
</dbReference>
<protein>
    <recommendedName>
        <fullName evidence="4">Heme peroxidase</fullName>
    </recommendedName>
</protein>
<dbReference type="AlphaFoldDB" id="A0A1E3H2C5"/>
<gene>
    <name evidence="2" type="ORF">A6302_02253</name>
</gene>
<dbReference type="Pfam" id="PF03098">
    <property type="entry name" value="An_peroxidase"/>
    <property type="match status" value="1"/>
</dbReference>
<dbReference type="OrthoDB" id="105077at2"/>
<dbReference type="Proteomes" id="UP000094622">
    <property type="component" value="Unassembled WGS sequence"/>
</dbReference>
<organism evidence="2 3">
    <name type="scientific">Methylobrevis pamukkalensis</name>
    <dbReference type="NCBI Taxonomy" id="1439726"/>
    <lineage>
        <taxon>Bacteria</taxon>
        <taxon>Pseudomonadati</taxon>
        <taxon>Pseudomonadota</taxon>
        <taxon>Alphaproteobacteria</taxon>
        <taxon>Hyphomicrobiales</taxon>
        <taxon>Pleomorphomonadaceae</taxon>
        <taxon>Methylobrevis</taxon>
    </lineage>
</organism>
<evidence type="ECO:0000313" key="3">
    <source>
        <dbReference type="Proteomes" id="UP000094622"/>
    </source>
</evidence>
<sequence length="530" mass="58018">MPKLLKTHDIPVDNNTLDRRTPDVPLPHDPLATTSFRNMFGPSTPAERYAGTGDVPGSLDLLQALADAMARAPEAPGFAVPAGYTYLAQLLSHDVTDIEGGDFAHVDDAAVPADGDQTQLRRAPLLLETIYGKGPENDRLGLYGEGTDSLARWRLRVGRIGRRPGTDLPGDLPRSCPMHAPGAIPLCAADSRNDDNLVIAQLTALFLRLHNRAFDALAGIDKPKRRFEAARTVTRFVYRTLVVKDLMRRLLHPAVYAHYQGGGALLDTAPEGGARRFPVEFSHAVYRFGHSMVRHDYVVNDLIPTQHVGEMLGETASQRPYEFPLDVQWRINWRHFFGPQAQFAQPITPSLVGTLVEDAGVQIPPGYGNWTSDLVLRDLARGLDIGVLTVDALSQRILPLKPEGADDWLAFDAKARRKAAVNWLDDFLPKADAKEIGRNPPLYFFTLLEAEAKAAVGGGDGNRLGFLGSVVVAEVIFGAWRASAARVEDDPALSTWTHTVFGEGAVPETMDQLIVFWPEFVTRGGIAHGR</sequence>
<comment type="caution">
    <text evidence="2">The sequence shown here is derived from an EMBL/GenBank/DDBJ whole genome shotgun (WGS) entry which is preliminary data.</text>
</comment>
<evidence type="ECO:0000256" key="1">
    <source>
        <dbReference type="SAM" id="MobiDB-lite"/>
    </source>
</evidence>
<dbReference type="EMBL" id="MCRJ01000050">
    <property type="protein sequence ID" value="ODN70450.1"/>
    <property type="molecule type" value="Genomic_DNA"/>
</dbReference>
<dbReference type="RefSeq" id="WP_069306925.1">
    <property type="nucleotide sequence ID" value="NZ_MCRJ01000050.1"/>
</dbReference>
<name>A0A1E3H2C5_9HYPH</name>
<proteinExistence type="predicted"/>
<dbReference type="InterPro" id="IPR037120">
    <property type="entry name" value="Haem_peroxidase_sf_animal"/>
</dbReference>
<dbReference type="Gene3D" id="1.10.640.10">
    <property type="entry name" value="Haem peroxidase domain superfamily, animal type"/>
    <property type="match status" value="1"/>
</dbReference>
<evidence type="ECO:0000313" key="2">
    <source>
        <dbReference type="EMBL" id="ODN70450.1"/>
    </source>
</evidence>
<dbReference type="InterPro" id="IPR010255">
    <property type="entry name" value="Haem_peroxidase_sf"/>
</dbReference>
<dbReference type="GO" id="GO:0006979">
    <property type="term" value="P:response to oxidative stress"/>
    <property type="evidence" value="ECO:0007669"/>
    <property type="project" value="InterPro"/>
</dbReference>
<reference evidence="2 3" key="1">
    <citation type="submission" date="2016-07" db="EMBL/GenBank/DDBJ databases">
        <title>Draft Genome Sequence of Methylobrevis pamukkalensis PK2.</title>
        <authorList>
            <person name="Vasilenko O.V."/>
            <person name="Doronina N.V."/>
            <person name="Shmareva M.N."/>
            <person name="Tarlachkov S.V."/>
            <person name="Mustakhimov I."/>
            <person name="Trotsenko Y.A."/>
        </authorList>
    </citation>
    <scope>NUCLEOTIDE SEQUENCE [LARGE SCALE GENOMIC DNA]</scope>
    <source>
        <strain evidence="2 3">PK2</strain>
    </source>
</reference>
<dbReference type="GO" id="GO:0020037">
    <property type="term" value="F:heme binding"/>
    <property type="evidence" value="ECO:0007669"/>
    <property type="project" value="InterPro"/>
</dbReference>
<feature type="compositionally biased region" description="Basic and acidic residues" evidence="1">
    <location>
        <begin position="1"/>
        <end position="22"/>
    </location>
</feature>
<keyword evidence="3" id="KW-1185">Reference proteome</keyword>
<dbReference type="GO" id="GO:0004601">
    <property type="term" value="F:peroxidase activity"/>
    <property type="evidence" value="ECO:0007669"/>
    <property type="project" value="InterPro"/>
</dbReference>